<dbReference type="Proteomes" id="UP000192902">
    <property type="component" value="Chromosome"/>
</dbReference>
<evidence type="ECO:0000313" key="3">
    <source>
        <dbReference type="Proteomes" id="UP000192902"/>
    </source>
</evidence>
<dbReference type="OrthoDB" id="5359049at2"/>
<feature type="coiled-coil region" evidence="1">
    <location>
        <begin position="6"/>
        <end position="55"/>
    </location>
</feature>
<evidence type="ECO:0000256" key="1">
    <source>
        <dbReference type="SAM" id="Coils"/>
    </source>
</evidence>
<gene>
    <name evidence="2" type="ORF">CCUN_0980</name>
</gene>
<accession>A0A1W6BWV0</accession>
<evidence type="ECO:0008006" key="4">
    <source>
        <dbReference type="Google" id="ProtNLM"/>
    </source>
</evidence>
<protein>
    <recommendedName>
        <fullName evidence="4">Cell division protein</fullName>
    </recommendedName>
</protein>
<dbReference type="KEGG" id="ccun:CCUN_0980"/>
<reference evidence="2 3" key="1">
    <citation type="submission" date="2017-04" db="EMBL/GenBank/DDBJ databases">
        <title>Complete genome sequence of the Campylobacter cuniculorum type strain LMG24588.</title>
        <authorList>
            <person name="Miller W.G."/>
            <person name="Yee E."/>
            <person name="Revez J."/>
            <person name="Bono J.L."/>
            <person name="Rossi M."/>
        </authorList>
    </citation>
    <scope>NUCLEOTIDE SEQUENCE [LARGE SCALE GENOMIC DNA]</scope>
    <source>
        <strain evidence="2 3">LMG 24588</strain>
    </source>
</reference>
<dbReference type="eggNOG" id="ENOG5031VGA">
    <property type="taxonomic scope" value="Bacteria"/>
</dbReference>
<proteinExistence type="predicted"/>
<dbReference type="RefSeq" id="WP_027306383.1">
    <property type="nucleotide sequence ID" value="NZ_CP020867.1"/>
</dbReference>
<name>A0A1W6BWV0_9BACT</name>
<dbReference type="AlphaFoldDB" id="A0A1W6BWV0"/>
<sequence length="81" mass="9647">MPQQHKRDLQNELEDLSYELNIVLEAMLLYAGAKREKLEDLVRLYIDKIDEILENSQKEGVDEILEVVEYLKTHHNEFFIS</sequence>
<keyword evidence="1" id="KW-0175">Coiled coil</keyword>
<evidence type="ECO:0000313" key="2">
    <source>
        <dbReference type="EMBL" id="ARJ56586.1"/>
    </source>
</evidence>
<dbReference type="EMBL" id="CP020867">
    <property type="protein sequence ID" value="ARJ56586.1"/>
    <property type="molecule type" value="Genomic_DNA"/>
</dbReference>
<dbReference type="STRING" id="1121267.CCUN_0980"/>
<organism evidence="2 3">
    <name type="scientific">Campylobacter cuniculorum DSM 23162 = LMG 24588</name>
    <dbReference type="NCBI Taxonomy" id="1121267"/>
    <lineage>
        <taxon>Bacteria</taxon>
        <taxon>Pseudomonadati</taxon>
        <taxon>Campylobacterota</taxon>
        <taxon>Epsilonproteobacteria</taxon>
        <taxon>Campylobacterales</taxon>
        <taxon>Campylobacteraceae</taxon>
        <taxon>Campylobacter</taxon>
    </lineage>
</organism>